<evidence type="ECO:0000256" key="6">
    <source>
        <dbReference type="ARBA" id="ARBA00022691"/>
    </source>
</evidence>
<evidence type="ECO:0000256" key="9">
    <source>
        <dbReference type="ARBA" id="ARBA00034881"/>
    </source>
</evidence>
<evidence type="ECO:0000256" key="5">
    <source>
        <dbReference type="ARBA" id="ARBA00022679"/>
    </source>
</evidence>
<dbReference type="InterPro" id="IPR047182">
    <property type="entry name" value="MRM1"/>
</dbReference>
<name>A0AAV9IZF6_CYACA</name>
<proteinExistence type="inferred from homology"/>
<accession>A0AAV9IZF6</accession>
<comment type="similarity">
    <text evidence="2">Belongs to the class IV-like SAM-binding methyltransferase superfamily. RNA methyltransferase TrmH family.</text>
</comment>
<dbReference type="Gene3D" id="3.30.1330.30">
    <property type="match status" value="1"/>
</dbReference>
<keyword evidence="7" id="KW-0809">Transit peptide</keyword>
<evidence type="ECO:0000313" key="12">
    <source>
        <dbReference type="EMBL" id="KAK4537490.1"/>
    </source>
</evidence>
<dbReference type="SUPFAM" id="SSF75217">
    <property type="entry name" value="alpha/beta knot"/>
    <property type="match status" value="1"/>
</dbReference>
<feature type="domain" description="RNA 2-O ribose methyltransferase substrate binding" evidence="11">
    <location>
        <begin position="143"/>
        <end position="234"/>
    </location>
</feature>
<evidence type="ECO:0000256" key="3">
    <source>
        <dbReference type="ARBA" id="ARBA00022552"/>
    </source>
</evidence>
<dbReference type="SMART" id="SM00967">
    <property type="entry name" value="SpoU_sub_bind"/>
    <property type="match status" value="1"/>
</dbReference>
<dbReference type="GO" id="GO:0005739">
    <property type="term" value="C:mitochondrion"/>
    <property type="evidence" value="ECO:0007669"/>
    <property type="project" value="UniProtKB-SubCell"/>
</dbReference>
<organism evidence="12 13">
    <name type="scientific">Cyanidium caldarium</name>
    <name type="common">Red alga</name>
    <dbReference type="NCBI Taxonomy" id="2771"/>
    <lineage>
        <taxon>Eukaryota</taxon>
        <taxon>Rhodophyta</taxon>
        <taxon>Bangiophyceae</taxon>
        <taxon>Cyanidiales</taxon>
        <taxon>Cyanidiaceae</taxon>
        <taxon>Cyanidium</taxon>
    </lineage>
</organism>
<gene>
    <name evidence="12" type="ORF">CDCA_CDCA12G3515</name>
</gene>
<protein>
    <recommendedName>
        <fullName evidence="9">rRNA methyltransferase 1, mitochondrial</fullName>
    </recommendedName>
</protein>
<dbReference type="Pfam" id="PF00588">
    <property type="entry name" value="SpoU_methylase"/>
    <property type="match status" value="1"/>
</dbReference>
<dbReference type="CDD" id="cd18105">
    <property type="entry name" value="SpoU-like_MRM1"/>
    <property type="match status" value="1"/>
</dbReference>
<dbReference type="InterPro" id="IPR029026">
    <property type="entry name" value="tRNA_m1G_MTases_N"/>
</dbReference>
<reference evidence="12 13" key="1">
    <citation type="submission" date="2022-07" db="EMBL/GenBank/DDBJ databases">
        <title>Genome-wide signatures of adaptation to extreme environments.</title>
        <authorList>
            <person name="Cho C.H."/>
            <person name="Yoon H.S."/>
        </authorList>
    </citation>
    <scope>NUCLEOTIDE SEQUENCE [LARGE SCALE GENOMIC DNA]</scope>
    <source>
        <strain evidence="12 13">DBV 063 E5</strain>
    </source>
</reference>
<keyword evidence="3" id="KW-0698">rRNA processing</keyword>
<dbReference type="EMBL" id="JANCYW010000012">
    <property type="protein sequence ID" value="KAK4537490.1"/>
    <property type="molecule type" value="Genomic_DNA"/>
</dbReference>
<dbReference type="InterPro" id="IPR013123">
    <property type="entry name" value="SpoU_subst-bd"/>
</dbReference>
<comment type="caution">
    <text evidence="12">The sequence shown here is derived from an EMBL/GenBank/DDBJ whole genome shotgun (WGS) entry which is preliminary data.</text>
</comment>
<evidence type="ECO:0000256" key="8">
    <source>
        <dbReference type="ARBA" id="ARBA00023128"/>
    </source>
</evidence>
<evidence type="ECO:0000256" key="10">
    <source>
        <dbReference type="SAM" id="MobiDB-lite"/>
    </source>
</evidence>
<keyword evidence="8" id="KW-0496">Mitochondrion</keyword>
<keyword evidence="13" id="KW-1185">Reference proteome</keyword>
<dbReference type="InterPro" id="IPR001537">
    <property type="entry name" value="SpoU_MeTrfase"/>
</dbReference>
<sequence length="444" mass="47539">MGSEATFVGGGLIGHTWRCARGVRWASRGGVIGRRGGRETGDDGRPADGAGARSEGERRRWNRANVPNPNARVRASLRADGGERARRFGRDAEWRRGVDAVSDPWLRDSPHGSADRQTFAYRRPPETTELTPLQEKLRSGHEFLYGIAPVLAALRAQRRAHLYELFVQESGEGGAGGSDTRRRDAKRAAARAIMRQAESIGLAVTTKPKGDLNTLCGNRPHQGFVLECDALATVPLLPLDEFDAQARAARETAAADGVGARLHPCWLALDEIWDPQNLGALLRSAYFLGCDGVMLSSRNSAGLTATVSKASSGAMEVMPVYAVSNMPKFLQALHADKGWTTLAATAPTAAEAAAKRREASDSVEVGIVGPPVHRCSELHLNAPTILVLGNEGHGLRTTVIQSCSEHVSIECGLAEMRSADLSAVDSLNVSVAAGILLHRLLFGR</sequence>
<dbReference type="Proteomes" id="UP001301350">
    <property type="component" value="Unassembled WGS sequence"/>
</dbReference>
<dbReference type="AlphaFoldDB" id="A0AAV9IZF6"/>
<evidence type="ECO:0000313" key="13">
    <source>
        <dbReference type="Proteomes" id="UP001301350"/>
    </source>
</evidence>
<comment type="subcellular location">
    <subcellularLocation>
        <location evidence="1">Mitochondrion</location>
    </subcellularLocation>
</comment>
<dbReference type="GO" id="GO:0016435">
    <property type="term" value="F:rRNA (guanine) methyltransferase activity"/>
    <property type="evidence" value="ECO:0007669"/>
    <property type="project" value="TreeGrafter"/>
</dbReference>
<dbReference type="Pfam" id="PF08032">
    <property type="entry name" value="SpoU_sub_bind"/>
    <property type="match status" value="1"/>
</dbReference>
<evidence type="ECO:0000259" key="11">
    <source>
        <dbReference type="SMART" id="SM00967"/>
    </source>
</evidence>
<feature type="compositionally biased region" description="Basic and acidic residues" evidence="10">
    <location>
        <begin position="36"/>
        <end position="46"/>
    </location>
</feature>
<dbReference type="SUPFAM" id="SSF55315">
    <property type="entry name" value="L30e-like"/>
    <property type="match status" value="1"/>
</dbReference>
<keyword evidence="5" id="KW-0808">Transferase</keyword>
<dbReference type="PANTHER" id="PTHR46103:SF1">
    <property type="entry name" value="RRNA METHYLTRANSFERASE 1, MITOCHONDRIAL"/>
    <property type="match status" value="1"/>
</dbReference>
<keyword evidence="6" id="KW-0949">S-adenosyl-L-methionine</keyword>
<dbReference type="InterPro" id="IPR029028">
    <property type="entry name" value="Alpha/beta_knot_MTases"/>
</dbReference>
<evidence type="ECO:0000256" key="4">
    <source>
        <dbReference type="ARBA" id="ARBA00022603"/>
    </source>
</evidence>
<dbReference type="PANTHER" id="PTHR46103">
    <property type="entry name" value="RRNA METHYLTRANSFERASE 1, MITOCHONDRIAL"/>
    <property type="match status" value="1"/>
</dbReference>
<dbReference type="Gene3D" id="3.40.1280.10">
    <property type="match status" value="1"/>
</dbReference>
<dbReference type="InterPro" id="IPR029064">
    <property type="entry name" value="Ribosomal_eL30-like_sf"/>
</dbReference>
<feature type="region of interest" description="Disordered" evidence="10">
    <location>
        <begin position="31"/>
        <end position="67"/>
    </location>
</feature>
<dbReference type="GO" id="GO:0003723">
    <property type="term" value="F:RNA binding"/>
    <property type="evidence" value="ECO:0007669"/>
    <property type="project" value="InterPro"/>
</dbReference>
<keyword evidence="4" id="KW-0489">Methyltransferase</keyword>
<dbReference type="InterPro" id="IPR047261">
    <property type="entry name" value="MRM1_MeTrfase_dom"/>
</dbReference>
<evidence type="ECO:0000256" key="1">
    <source>
        <dbReference type="ARBA" id="ARBA00004173"/>
    </source>
</evidence>
<evidence type="ECO:0000256" key="7">
    <source>
        <dbReference type="ARBA" id="ARBA00022946"/>
    </source>
</evidence>
<evidence type="ECO:0000256" key="2">
    <source>
        <dbReference type="ARBA" id="ARBA00007228"/>
    </source>
</evidence>